<evidence type="ECO:0000259" key="3">
    <source>
        <dbReference type="PROSITE" id="PS50191"/>
    </source>
</evidence>
<dbReference type="Gene3D" id="3.40.525.10">
    <property type="entry name" value="CRAL-TRIO lipid binding domain"/>
    <property type="match status" value="1"/>
</dbReference>
<accession>A0ABD3U7A8</accession>
<dbReference type="SMART" id="SM00516">
    <property type="entry name" value="SEC14"/>
    <property type="match status" value="1"/>
</dbReference>
<dbReference type="PANTHER" id="PTHR47041:SF2">
    <property type="entry name" value="SEC14 CYTOSOLIC FACTOR FAMILY PROTEIN _ PHOSPHOGLYCERIDE TRANSFER FAMILY PROTEIN"/>
    <property type="match status" value="1"/>
</dbReference>
<evidence type="ECO:0000256" key="2">
    <source>
        <dbReference type="SAM" id="Phobius"/>
    </source>
</evidence>
<dbReference type="AlphaFoldDB" id="A0ABD3U7A8"/>
<feature type="domain" description="CRAL-TRIO" evidence="3">
    <location>
        <begin position="256"/>
        <end position="404"/>
    </location>
</feature>
<proteinExistence type="predicted"/>
<reference evidence="4 5" key="1">
    <citation type="submission" date="2024-12" db="EMBL/GenBank/DDBJ databases">
        <title>The unique morphological basis and parallel evolutionary history of personate flowers in Penstemon.</title>
        <authorList>
            <person name="Depatie T.H."/>
            <person name="Wessinger C.A."/>
        </authorList>
    </citation>
    <scope>NUCLEOTIDE SEQUENCE [LARGE SCALE GENOMIC DNA]</scope>
    <source>
        <strain evidence="4">WTNN_2</strain>
        <tissue evidence="4">Leaf</tissue>
    </source>
</reference>
<evidence type="ECO:0000313" key="4">
    <source>
        <dbReference type="EMBL" id="KAL3844448.1"/>
    </source>
</evidence>
<sequence length="495" mass="55303">MSDSIDDIGSWRKDMANFVNTKNVSQSISMTTGSKSVACHPLRSITSLDKWKIGKGTGGQVATFLVKTIALEAVRRFSRAKCPFVWTGLQALQVLCYPPLKWIQRWFPFGFVVEGMQMLSQPLLVLSIVNAFSEHSDNFVLDDTASSQSDGDSQLGSESHSESTSLQCNHDMRAGHENHQALQPTDWMDDLCKELENLDITLPERINSLELQRFYVAANGDLMSLLSSIKKTIRWREIYRILSVEELEMWSTMVFWHGLDVKGRPCLIVRLGLACTSLPSSDRPCFVQAVVSQVEHGVLQLVDEENNQITVLVDCQGLSPLKIPMQTLRYCCNILQDNFPNVLGCLIVIRLPPVVRVIAQTFIQVLKPVTKQKLRIEGQAYKKVLPECLQMVPLYLGGICTCTRCVKRDTGGRQEILGISNNSTTESGSDSENTEDCPSAEEPTPQYDMILESDCSQTIRSAVIGILIIWVLIAFIEGIYNPETRPVLPFGINPL</sequence>
<keyword evidence="2" id="KW-0812">Transmembrane</keyword>
<dbReference type="PROSITE" id="PS50191">
    <property type="entry name" value="CRAL_TRIO"/>
    <property type="match status" value="1"/>
</dbReference>
<name>A0ABD3U7A8_9LAMI</name>
<dbReference type="InterPro" id="IPR001251">
    <property type="entry name" value="CRAL-TRIO_dom"/>
</dbReference>
<keyword evidence="2" id="KW-0472">Membrane</keyword>
<feature type="region of interest" description="Disordered" evidence="1">
    <location>
        <begin position="417"/>
        <end position="443"/>
    </location>
</feature>
<keyword evidence="2" id="KW-1133">Transmembrane helix</keyword>
<comment type="caution">
    <text evidence="4">The sequence shown here is derived from an EMBL/GenBank/DDBJ whole genome shotgun (WGS) entry which is preliminary data.</text>
</comment>
<evidence type="ECO:0000313" key="5">
    <source>
        <dbReference type="Proteomes" id="UP001634393"/>
    </source>
</evidence>
<feature type="transmembrane region" description="Helical" evidence="2">
    <location>
        <begin position="459"/>
        <end position="480"/>
    </location>
</feature>
<dbReference type="InterPro" id="IPR036865">
    <property type="entry name" value="CRAL-TRIO_dom_sf"/>
</dbReference>
<dbReference type="CDD" id="cd00170">
    <property type="entry name" value="SEC14"/>
    <property type="match status" value="1"/>
</dbReference>
<feature type="compositionally biased region" description="Polar residues" evidence="1">
    <location>
        <begin position="419"/>
        <end position="431"/>
    </location>
</feature>
<organism evidence="4 5">
    <name type="scientific">Penstemon smallii</name>
    <dbReference type="NCBI Taxonomy" id="265156"/>
    <lineage>
        <taxon>Eukaryota</taxon>
        <taxon>Viridiplantae</taxon>
        <taxon>Streptophyta</taxon>
        <taxon>Embryophyta</taxon>
        <taxon>Tracheophyta</taxon>
        <taxon>Spermatophyta</taxon>
        <taxon>Magnoliopsida</taxon>
        <taxon>eudicotyledons</taxon>
        <taxon>Gunneridae</taxon>
        <taxon>Pentapetalae</taxon>
        <taxon>asterids</taxon>
        <taxon>lamiids</taxon>
        <taxon>Lamiales</taxon>
        <taxon>Plantaginaceae</taxon>
        <taxon>Cheloneae</taxon>
        <taxon>Penstemon</taxon>
    </lineage>
</organism>
<dbReference type="EMBL" id="JBJXBP010000002">
    <property type="protein sequence ID" value="KAL3844448.1"/>
    <property type="molecule type" value="Genomic_DNA"/>
</dbReference>
<feature type="compositionally biased region" description="Low complexity" evidence="1">
    <location>
        <begin position="146"/>
        <end position="158"/>
    </location>
</feature>
<dbReference type="Pfam" id="PF00650">
    <property type="entry name" value="CRAL_TRIO"/>
    <property type="match status" value="1"/>
</dbReference>
<dbReference type="SUPFAM" id="SSF52087">
    <property type="entry name" value="CRAL/TRIO domain"/>
    <property type="match status" value="1"/>
</dbReference>
<dbReference type="PANTHER" id="PTHR47041">
    <property type="entry name" value="SEC14 CYTOSOLIC FACTOR FAMILY PROTEIN / PHOSPHOGLYCERIDE TRANSFER FAMILY PROTEIN"/>
    <property type="match status" value="1"/>
</dbReference>
<evidence type="ECO:0000256" key="1">
    <source>
        <dbReference type="SAM" id="MobiDB-lite"/>
    </source>
</evidence>
<keyword evidence="5" id="KW-1185">Reference proteome</keyword>
<protein>
    <recommendedName>
        <fullName evidence="3">CRAL-TRIO domain-containing protein</fullName>
    </recommendedName>
</protein>
<feature type="region of interest" description="Disordered" evidence="1">
    <location>
        <begin position="143"/>
        <end position="167"/>
    </location>
</feature>
<dbReference type="Proteomes" id="UP001634393">
    <property type="component" value="Unassembled WGS sequence"/>
</dbReference>
<gene>
    <name evidence="4" type="ORF">ACJIZ3_001851</name>
</gene>